<accession>A0A0A9Q731</accession>
<dbReference type="EMBL" id="GBRH01234390">
    <property type="protein sequence ID" value="JAD63505.1"/>
    <property type="molecule type" value="Transcribed_RNA"/>
</dbReference>
<sequence>MSPDLRETGLDLRGIHCRRRDRLVASPHRHRDTIVAVPPWSRTASPVPRIRRRCRRPGGGACPAAAAGTVDGERPCRIHRVRPRRSCSPTSTSRTPPPTRRRRRRLRIRTRRRHHRDMAVTELVGVENR</sequence>
<evidence type="ECO:0000313" key="1">
    <source>
        <dbReference type="EMBL" id="JAD63505.1"/>
    </source>
</evidence>
<reference evidence="1" key="2">
    <citation type="journal article" date="2015" name="Data Brief">
        <title>Shoot transcriptome of the giant reed, Arundo donax.</title>
        <authorList>
            <person name="Barrero R.A."/>
            <person name="Guerrero F.D."/>
            <person name="Moolhuijzen P."/>
            <person name="Goolsby J.A."/>
            <person name="Tidwell J."/>
            <person name="Bellgard S.E."/>
            <person name="Bellgard M.I."/>
        </authorList>
    </citation>
    <scope>NUCLEOTIDE SEQUENCE</scope>
    <source>
        <tissue evidence="1">Shoot tissue taken approximately 20 cm above the soil surface</tissue>
    </source>
</reference>
<reference evidence="1" key="1">
    <citation type="submission" date="2014-09" db="EMBL/GenBank/DDBJ databases">
        <authorList>
            <person name="Magalhaes I.L.F."/>
            <person name="Oliveira U."/>
            <person name="Santos F.R."/>
            <person name="Vidigal T.H.D.A."/>
            <person name="Brescovit A.D."/>
            <person name="Santos A.J."/>
        </authorList>
    </citation>
    <scope>NUCLEOTIDE SEQUENCE</scope>
    <source>
        <tissue evidence="1">Shoot tissue taken approximately 20 cm above the soil surface</tissue>
    </source>
</reference>
<name>A0A0A9Q731_ARUDO</name>
<proteinExistence type="predicted"/>
<protein>
    <submittedName>
        <fullName evidence="1">Uncharacterized protein</fullName>
    </submittedName>
</protein>
<organism evidence="1">
    <name type="scientific">Arundo donax</name>
    <name type="common">Giant reed</name>
    <name type="synonym">Donax arundinaceus</name>
    <dbReference type="NCBI Taxonomy" id="35708"/>
    <lineage>
        <taxon>Eukaryota</taxon>
        <taxon>Viridiplantae</taxon>
        <taxon>Streptophyta</taxon>
        <taxon>Embryophyta</taxon>
        <taxon>Tracheophyta</taxon>
        <taxon>Spermatophyta</taxon>
        <taxon>Magnoliopsida</taxon>
        <taxon>Liliopsida</taxon>
        <taxon>Poales</taxon>
        <taxon>Poaceae</taxon>
        <taxon>PACMAD clade</taxon>
        <taxon>Arundinoideae</taxon>
        <taxon>Arundineae</taxon>
        <taxon>Arundo</taxon>
    </lineage>
</organism>
<dbReference type="AlphaFoldDB" id="A0A0A9Q731"/>